<feature type="domain" description="Spore germination GerAC-like C-terminal" evidence="8">
    <location>
        <begin position="221"/>
        <end position="366"/>
    </location>
</feature>
<reference evidence="10 11" key="1">
    <citation type="submission" date="2019-12" db="EMBL/GenBank/DDBJ databases">
        <title>Paenibacillus sp. nov. sp. isolated from soil.</title>
        <authorList>
            <person name="Kim J."/>
            <person name="Jeong S.E."/>
            <person name="Jung H.S."/>
            <person name="Jeon C.O."/>
        </authorList>
    </citation>
    <scope>NUCLEOTIDE SEQUENCE [LARGE SCALE GENOMIC DNA]</scope>
    <source>
        <strain evidence="10 11">5J-6</strain>
    </source>
</reference>
<name>A0A6L8V7V0_9BACL</name>
<protein>
    <submittedName>
        <fullName evidence="10">Ger(X)C family spore germination protein</fullName>
    </submittedName>
</protein>
<keyword evidence="7" id="KW-0449">Lipoprotein</keyword>
<dbReference type="InterPro" id="IPR057336">
    <property type="entry name" value="GerAC_N"/>
</dbReference>
<dbReference type="RefSeq" id="WP_161410759.1">
    <property type="nucleotide sequence ID" value="NZ_WTUZ01000039.1"/>
</dbReference>
<comment type="subcellular location">
    <subcellularLocation>
        <location evidence="1">Membrane</location>
        <topology evidence="1">Lipid-anchor</topology>
    </subcellularLocation>
</comment>
<keyword evidence="3" id="KW-0309">Germination</keyword>
<sequence length="374" mass="42295">MRIFFVLLFLLICTGCWDKREINQLAIINIAGADKDPKTGELTAYYQVINPTGIASKQGGTSSAPVYTFKLNEMNFGRLAGRTSTIMPRQFFTPHIQCYIVSESFAKQGILEFINFIERDPDRRTNVDFVVTDSPLSDIMYSYTALERVPGKYIRSVMDMHARTFHKHLFPSRLRDVARAVSMHQPIIIPILHYSGVQSSSKTDRLESIQASKNSLTFTDGAVFQHAQMVGRVDEDTKRTNYILNGQLKITSNTLQVNGASVVVEAQNIQVHRQYVLTASPPRLIMNIKVDLRVVENNQTVPMNLENLDEIEVAYNKELKEKAEHLIKLTHDKAWDLLGIQDEGISEETWKNLKVDVSIHSTVEGIGNTSTAYQ</sequence>
<evidence type="ECO:0000256" key="1">
    <source>
        <dbReference type="ARBA" id="ARBA00004635"/>
    </source>
</evidence>
<gene>
    <name evidence="10" type="ORF">GQF01_29955</name>
</gene>
<dbReference type="GO" id="GO:0016020">
    <property type="term" value="C:membrane"/>
    <property type="evidence" value="ECO:0007669"/>
    <property type="project" value="UniProtKB-SubCell"/>
</dbReference>
<evidence type="ECO:0000259" key="8">
    <source>
        <dbReference type="Pfam" id="PF05504"/>
    </source>
</evidence>
<dbReference type="Pfam" id="PF25198">
    <property type="entry name" value="Spore_GerAC_N"/>
    <property type="match status" value="1"/>
</dbReference>
<keyword evidence="4" id="KW-0732">Signal</keyword>
<dbReference type="Gene3D" id="3.30.300.210">
    <property type="entry name" value="Nutrient germinant receptor protein C, domain 3"/>
    <property type="match status" value="1"/>
</dbReference>
<evidence type="ECO:0000259" key="9">
    <source>
        <dbReference type="Pfam" id="PF25198"/>
    </source>
</evidence>
<dbReference type="NCBIfam" id="TIGR02887">
    <property type="entry name" value="spore_ger_x_C"/>
    <property type="match status" value="1"/>
</dbReference>
<dbReference type="InterPro" id="IPR046953">
    <property type="entry name" value="Spore_GerAC-like_C"/>
</dbReference>
<dbReference type="InterPro" id="IPR038501">
    <property type="entry name" value="Spore_GerAC_C_sf"/>
</dbReference>
<dbReference type="Pfam" id="PF05504">
    <property type="entry name" value="Spore_GerAC"/>
    <property type="match status" value="1"/>
</dbReference>
<dbReference type="Proteomes" id="UP000481087">
    <property type="component" value="Unassembled WGS sequence"/>
</dbReference>
<evidence type="ECO:0000256" key="5">
    <source>
        <dbReference type="ARBA" id="ARBA00023136"/>
    </source>
</evidence>
<dbReference type="InterPro" id="IPR008844">
    <property type="entry name" value="Spore_GerAC-like"/>
</dbReference>
<evidence type="ECO:0000256" key="4">
    <source>
        <dbReference type="ARBA" id="ARBA00022729"/>
    </source>
</evidence>
<dbReference type="PANTHER" id="PTHR35789:SF1">
    <property type="entry name" value="SPORE GERMINATION PROTEIN B3"/>
    <property type="match status" value="1"/>
</dbReference>
<keyword evidence="5" id="KW-0472">Membrane</keyword>
<evidence type="ECO:0000256" key="2">
    <source>
        <dbReference type="ARBA" id="ARBA00007886"/>
    </source>
</evidence>
<comment type="similarity">
    <text evidence="2">Belongs to the GerABKC lipoprotein family.</text>
</comment>
<feature type="domain" description="Spore germination protein N-terminal" evidence="9">
    <location>
        <begin position="18"/>
        <end position="193"/>
    </location>
</feature>
<dbReference type="EMBL" id="WTUZ01000039">
    <property type="protein sequence ID" value="MZQ86335.1"/>
    <property type="molecule type" value="Genomic_DNA"/>
</dbReference>
<evidence type="ECO:0000256" key="6">
    <source>
        <dbReference type="ARBA" id="ARBA00023139"/>
    </source>
</evidence>
<proteinExistence type="inferred from homology"/>
<dbReference type="GO" id="GO:0009847">
    <property type="term" value="P:spore germination"/>
    <property type="evidence" value="ECO:0007669"/>
    <property type="project" value="InterPro"/>
</dbReference>
<dbReference type="AlphaFoldDB" id="A0A6L8V7V0"/>
<evidence type="ECO:0000313" key="11">
    <source>
        <dbReference type="Proteomes" id="UP000481087"/>
    </source>
</evidence>
<evidence type="ECO:0000313" key="10">
    <source>
        <dbReference type="EMBL" id="MZQ86335.1"/>
    </source>
</evidence>
<accession>A0A6L8V7V0</accession>
<organism evidence="10 11">
    <name type="scientific">Paenibacillus silvestris</name>
    <dbReference type="NCBI Taxonomy" id="2606219"/>
    <lineage>
        <taxon>Bacteria</taxon>
        <taxon>Bacillati</taxon>
        <taxon>Bacillota</taxon>
        <taxon>Bacilli</taxon>
        <taxon>Bacillales</taxon>
        <taxon>Paenibacillaceae</taxon>
        <taxon>Paenibacillus</taxon>
    </lineage>
</organism>
<evidence type="ECO:0000256" key="3">
    <source>
        <dbReference type="ARBA" id="ARBA00022544"/>
    </source>
</evidence>
<comment type="caution">
    <text evidence="10">The sequence shown here is derived from an EMBL/GenBank/DDBJ whole genome shotgun (WGS) entry which is preliminary data.</text>
</comment>
<evidence type="ECO:0000256" key="7">
    <source>
        <dbReference type="ARBA" id="ARBA00023288"/>
    </source>
</evidence>
<keyword evidence="11" id="KW-1185">Reference proteome</keyword>
<keyword evidence="6" id="KW-0564">Palmitate</keyword>
<dbReference type="PANTHER" id="PTHR35789">
    <property type="entry name" value="SPORE GERMINATION PROTEIN B3"/>
    <property type="match status" value="1"/>
</dbReference>